<dbReference type="EMBL" id="CP017599">
    <property type="protein sequence ID" value="AOX03990.1"/>
    <property type="molecule type" value="Genomic_DNA"/>
</dbReference>
<evidence type="ECO:0000256" key="5">
    <source>
        <dbReference type="ARBA" id="ARBA00037999"/>
    </source>
</evidence>
<dbReference type="RefSeq" id="WP_070396356.1">
    <property type="nucleotide sequence ID" value="NZ_CP017599.1"/>
</dbReference>
<dbReference type="PIRSF" id="PIRSF000390">
    <property type="entry name" value="PLP_StrS"/>
    <property type="match status" value="1"/>
</dbReference>
<keyword evidence="3 9" id="KW-0808">Transferase</keyword>
<dbReference type="CDD" id="cd00616">
    <property type="entry name" value="AHBA_syn"/>
    <property type="match status" value="1"/>
</dbReference>
<comment type="cofactor">
    <cofactor evidence="1">
        <name>pyridoxal 5'-phosphate</name>
        <dbReference type="ChEBI" id="CHEBI:597326"/>
    </cofactor>
</comment>
<accession>A0A1D8U275</accession>
<evidence type="ECO:0000313" key="9">
    <source>
        <dbReference type="EMBL" id="AOX03990.1"/>
    </source>
</evidence>
<dbReference type="InterPro" id="IPR015424">
    <property type="entry name" value="PyrdxlP-dep_Trfase"/>
</dbReference>
<evidence type="ECO:0000256" key="4">
    <source>
        <dbReference type="ARBA" id="ARBA00022898"/>
    </source>
</evidence>
<dbReference type="GO" id="GO:0030170">
    <property type="term" value="F:pyridoxal phosphate binding"/>
    <property type="evidence" value="ECO:0007669"/>
    <property type="project" value="TreeGrafter"/>
</dbReference>
<evidence type="ECO:0000256" key="1">
    <source>
        <dbReference type="ARBA" id="ARBA00001933"/>
    </source>
</evidence>
<evidence type="ECO:0000256" key="2">
    <source>
        <dbReference type="ARBA" id="ARBA00022576"/>
    </source>
</evidence>
<dbReference type="OrthoDB" id="9810913at2"/>
<feature type="modified residue" description="N6-(pyridoxal phosphate)lysine" evidence="7">
    <location>
        <position position="217"/>
    </location>
</feature>
<dbReference type="AlphaFoldDB" id="A0A1D8U275"/>
<dbReference type="InterPro" id="IPR000653">
    <property type="entry name" value="DegT/StrS_aminotransferase"/>
</dbReference>
<protein>
    <submittedName>
        <fullName evidence="9">Aminotransferase DegT</fullName>
    </submittedName>
</protein>
<dbReference type="NCBIfam" id="TIGR04181">
    <property type="entry name" value="NHT_00031"/>
    <property type="match status" value="1"/>
</dbReference>
<proteinExistence type="inferred from homology"/>
<dbReference type="STRING" id="1458985.BJP34_35250"/>
<dbReference type="Gene3D" id="3.40.640.10">
    <property type="entry name" value="Type I PLP-dependent aspartate aminotransferase-like (Major domain)"/>
    <property type="match status" value="1"/>
</dbReference>
<dbReference type="FunFam" id="3.40.640.10:FF:000090">
    <property type="entry name" value="Pyridoxal phosphate-dependent aminotransferase"/>
    <property type="match status" value="1"/>
</dbReference>
<dbReference type="Pfam" id="PF01041">
    <property type="entry name" value="DegT_DnrJ_EryC1"/>
    <property type="match status" value="1"/>
</dbReference>
<dbReference type="InterPro" id="IPR026385">
    <property type="entry name" value="LegC-like"/>
</dbReference>
<reference evidence="10" key="1">
    <citation type="submission" date="2016-10" db="EMBL/GenBank/DDBJ databases">
        <title>Comparative genomics uncovers the prolific and rare metabolic potential of the cyanobacterial genus Moorea.</title>
        <authorList>
            <person name="Leao T."/>
            <person name="Castelao G."/>
            <person name="Korobeynikov A."/>
            <person name="Monroe E.A."/>
            <person name="Podell S."/>
            <person name="Glukhov E."/>
            <person name="Allen E."/>
            <person name="Gerwick W.H."/>
            <person name="Gerwick L."/>
        </authorList>
    </citation>
    <scope>NUCLEOTIDE SEQUENCE [LARGE SCALE GENOMIC DNA]</scope>
    <source>
        <strain evidence="10">PAL-8-15-08-1</strain>
    </source>
</reference>
<dbReference type="SUPFAM" id="SSF53383">
    <property type="entry name" value="PLP-dependent transferases"/>
    <property type="match status" value="1"/>
</dbReference>
<dbReference type="GO" id="GO:0000271">
    <property type="term" value="P:polysaccharide biosynthetic process"/>
    <property type="evidence" value="ECO:0007669"/>
    <property type="project" value="TreeGrafter"/>
</dbReference>
<sequence length="398" mass="43513">MSASIVNSIIKAIQGVVGHDPVPLHEPRFTGCEWDYLKECLDSTFVSSVGQFVDRFEGELAAYTGANHAVAVVNGTAALHVALRLAGVQPKDEVLIPALTFIATANAVAYCEAIPHLVDSEAHTLGVDPLALRDYLKTIAEISDGQCINRLTNRVIRVLVPMHTFGHPVDLDGLLAVAQDFHLTLIEDAAESLGSCYHGQHTGTFGRMGTLSFNGNKTITTGGGGAILTNDSELARQAKHLTTTAKVPHRWEYVHDQIGYNYRMPNLNAALGCAQLEQLPGFLMAKRCLFEQYQTAFKDVPGVQIITEPEGCQSNYWLQTLMLEESVASQRDEILAATNEAGLMTRPVWTLMHRLRPYQDCPRMNLPVAEGLERRLINLPSSAGLMLGKVTPIDQELS</sequence>
<name>A0A1D8U275_9CYAN</name>
<evidence type="ECO:0000256" key="3">
    <source>
        <dbReference type="ARBA" id="ARBA00022679"/>
    </source>
</evidence>
<gene>
    <name evidence="9" type="ORF">BJP34_35250</name>
</gene>
<dbReference type="InterPro" id="IPR015421">
    <property type="entry name" value="PyrdxlP-dep_Trfase_major"/>
</dbReference>
<dbReference type="PANTHER" id="PTHR30244">
    <property type="entry name" value="TRANSAMINASE"/>
    <property type="match status" value="1"/>
</dbReference>
<organism evidence="9 10">
    <name type="scientific">Moorena producens PAL-8-15-08-1</name>
    <dbReference type="NCBI Taxonomy" id="1458985"/>
    <lineage>
        <taxon>Bacteria</taxon>
        <taxon>Bacillati</taxon>
        <taxon>Cyanobacteriota</taxon>
        <taxon>Cyanophyceae</taxon>
        <taxon>Coleofasciculales</taxon>
        <taxon>Coleofasciculaceae</taxon>
        <taxon>Moorena</taxon>
    </lineage>
</organism>
<keyword evidence="2 9" id="KW-0032">Aminotransferase</keyword>
<evidence type="ECO:0000256" key="8">
    <source>
        <dbReference type="RuleBase" id="RU004508"/>
    </source>
</evidence>
<dbReference type="Proteomes" id="UP000177870">
    <property type="component" value="Chromosome"/>
</dbReference>
<feature type="active site" description="Proton acceptor" evidence="6">
    <location>
        <position position="217"/>
    </location>
</feature>
<dbReference type="GO" id="GO:0008483">
    <property type="term" value="F:transaminase activity"/>
    <property type="evidence" value="ECO:0007669"/>
    <property type="project" value="UniProtKB-KW"/>
</dbReference>
<comment type="similarity">
    <text evidence="5 8">Belongs to the DegT/DnrJ/EryC1 family.</text>
</comment>
<keyword evidence="4 7" id="KW-0663">Pyridoxal phosphate</keyword>
<dbReference type="PANTHER" id="PTHR30244:SF30">
    <property type="entry name" value="BLR5990 PROTEIN"/>
    <property type="match status" value="1"/>
</dbReference>
<evidence type="ECO:0000256" key="7">
    <source>
        <dbReference type="PIRSR" id="PIRSR000390-2"/>
    </source>
</evidence>
<evidence type="ECO:0000313" key="10">
    <source>
        <dbReference type="Proteomes" id="UP000177870"/>
    </source>
</evidence>
<evidence type="ECO:0000256" key="6">
    <source>
        <dbReference type="PIRSR" id="PIRSR000390-1"/>
    </source>
</evidence>
<dbReference type="Gene3D" id="3.90.1150.10">
    <property type="entry name" value="Aspartate Aminotransferase, domain 1"/>
    <property type="match status" value="1"/>
</dbReference>
<dbReference type="KEGG" id="mpro:BJP34_35250"/>
<dbReference type="InterPro" id="IPR015422">
    <property type="entry name" value="PyrdxlP-dep_Trfase_small"/>
</dbReference>